<dbReference type="AlphaFoldDB" id="A0AAD9A934"/>
<sequence length="75" mass="8413">MPCPLLLPFPPASISCVFLRPFRFTFLSFFFPVRFLPLRNRAALCLVVLGAFVPFPILSLSLSVSLSFFLPPPLL</sequence>
<dbReference type="Proteomes" id="UP001243330">
    <property type="component" value="Unassembled WGS sequence"/>
</dbReference>
<evidence type="ECO:0000256" key="1">
    <source>
        <dbReference type="SAM" id="Phobius"/>
    </source>
</evidence>
<evidence type="ECO:0008006" key="4">
    <source>
        <dbReference type="Google" id="ProtNLM"/>
    </source>
</evidence>
<gene>
    <name evidence="2" type="ORF">CCHR01_13634</name>
</gene>
<accession>A0AAD9A934</accession>
<name>A0AAD9A934_9PEZI</name>
<feature type="transmembrane region" description="Helical" evidence="1">
    <location>
        <begin position="12"/>
        <end position="31"/>
    </location>
</feature>
<keyword evidence="1" id="KW-1133">Transmembrane helix</keyword>
<proteinExistence type="predicted"/>
<evidence type="ECO:0000313" key="2">
    <source>
        <dbReference type="EMBL" id="KAK1843726.1"/>
    </source>
</evidence>
<dbReference type="EMBL" id="JAQOWY010000343">
    <property type="protein sequence ID" value="KAK1843726.1"/>
    <property type="molecule type" value="Genomic_DNA"/>
</dbReference>
<keyword evidence="1" id="KW-0812">Transmembrane</keyword>
<keyword evidence="1" id="KW-0472">Membrane</keyword>
<evidence type="ECO:0000313" key="3">
    <source>
        <dbReference type="Proteomes" id="UP001243330"/>
    </source>
</evidence>
<reference evidence="2" key="1">
    <citation type="submission" date="2023-01" db="EMBL/GenBank/DDBJ databases">
        <title>Colletotrichum chrysophilum M932 genome sequence.</title>
        <authorList>
            <person name="Baroncelli R."/>
        </authorList>
    </citation>
    <scope>NUCLEOTIDE SEQUENCE</scope>
    <source>
        <strain evidence="2">M932</strain>
    </source>
</reference>
<protein>
    <recommendedName>
        <fullName evidence="4">Transmembrane protein</fullName>
    </recommendedName>
</protein>
<keyword evidence="3" id="KW-1185">Reference proteome</keyword>
<feature type="transmembrane region" description="Helical" evidence="1">
    <location>
        <begin position="43"/>
        <end position="70"/>
    </location>
</feature>
<organism evidence="2 3">
    <name type="scientific">Colletotrichum chrysophilum</name>
    <dbReference type="NCBI Taxonomy" id="1836956"/>
    <lineage>
        <taxon>Eukaryota</taxon>
        <taxon>Fungi</taxon>
        <taxon>Dikarya</taxon>
        <taxon>Ascomycota</taxon>
        <taxon>Pezizomycotina</taxon>
        <taxon>Sordariomycetes</taxon>
        <taxon>Hypocreomycetidae</taxon>
        <taxon>Glomerellales</taxon>
        <taxon>Glomerellaceae</taxon>
        <taxon>Colletotrichum</taxon>
        <taxon>Colletotrichum gloeosporioides species complex</taxon>
    </lineage>
</organism>
<comment type="caution">
    <text evidence="2">The sequence shown here is derived from an EMBL/GenBank/DDBJ whole genome shotgun (WGS) entry which is preliminary data.</text>
</comment>